<evidence type="ECO:0000256" key="1">
    <source>
        <dbReference type="SAM" id="MobiDB-lite"/>
    </source>
</evidence>
<feature type="non-terminal residue" evidence="2">
    <location>
        <position position="196"/>
    </location>
</feature>
<feature type="compositionally biased region" description="Low complexity" evidence="1">
    <location>
        <begin position="81"/>
        <end position="90"/>
    </location>
</feature>
<reference evidence="2 3" key="1">
    <citation type="journal article" date="2012" name="Genome Biol.">
        <title>Genome and low-iron response of an oceanic diatom adapted to chronic iron limitation.</title>
        <authorList>
            <person name="Lommer M."/>
            <person name="Specht M."/>
            <person name="Roy A.S."/>
            <person name="Kraemer L."/>
            <person name="Andreson R."/>
            <person name="Gutowska M.A."/>
            <person name="Wolf J."/>
            <person name="Bergner S.V."/>
            <person name="Schilhabel M.B."/>
            <person name="Klostermeier U.C."/>
            <person name="Beiko R.G."/>
            <person name="Rosenstiel P."/>
            <person name="Hippler M."/>
            <person name="Laroche J."/>
        </authorList>
    </citation>
    <scope>NUCLEOTIDE SEQUENCE [LARGE SCALE GENOMIC DNA]</scope>
    <source>
        <strain evidence="2 3">CCMP1005</strain>
    </source>
</reference>
<name>K0SY41_THAOC</name>
<organism evidence="2 3">
    <name type="scientific">Thalassiosira oceanica</name>
    <name type="common">Marine diatom</name>
    <dbReference type="NCBI Taxonomy" id="159749"/>
    <lineage>
        <taxon>Eukaryota</taxon>
        <taxon>Sar</taxon>
        <taxon>Stramenopiles</taxon>
        <taxon>Ochrophyta</taxon>
        <taxon>Bacillariophyta</taxon>
        <taxon>Coscinodiscophyceae</taxon>
        <taxon>Thalassiosirophycidae</taxon>
        <taxon>Thalassiosirales</taxon>
        <taxon>Thalassiosiraceae</taxon>
        <taxon>Thalassiosira</taxon>
    </lineage>
</organism>
<feature type="compositionally biased region" description="Acidic residues" evidence="1">
    <location>
        <begin position="136"/>
        <end position="151"/>
    </location>
</feature>
<feature type="region of interest" description="Disordered" evidence="1">
    <location>
        <begin position="176"/>
        <end position="196"/>
    </location>
</feature>
<feature type="region of interest" description="Disordered" evidence="1">
    <location>
        <begin position="29"/>
        <end position="159"/>
    </location>
</feature>
<evidence type="ECO:0000313" key="2">
    <source>
        <dbReference type="EMBL" id="EJK71348.1"/>
    </source>
</evidence>
<protein>
    <submittedName>
        <fullName evidence="2">Uncharacterized protein</fullName>
    </submittedName>
</protein>
<proteinExistence type="predicted"/>
<feature type="compositionally biased region" description="Acidic residues" evidence="1">
    <location>
        <begin position="62"/>
        <end position="71"/>
    </location>
</feature>
<dbReference type="EMBL" id="AGNL01007356">
    <property type="protein sequence ID" value="EJK71348.1"/>
    <property type="molecule type" value="Genomic_DNA"/>
</dbReference>
<keyword evidence="3" id="KW-1185">Reference proteome</keyword>
<sequence length="196" mass="21808">MSVGNRNLIGQVAAWDVVQVRAVKSLFLPTGESSELPGDQQDDGPLPIRGGYLPASETGERIDEEGSDLESNDGSGSSSEYDAAAMNADYAADRQVRDEEQAEEEEEMKKAAKIFPADKESEPVVFTPPEVFATLDIDDEEEMDNNAEDSELSSNERPKGIMQAFLYEVHQRIREEVKSTSRDQNNWLLRHLRGND</sequence>
<dbReference type="Proteomes" id="UP000266841">
    <property type="component" value="Unassembled WGS sequence"/>
</dbReference>
<dbReference type="AlphaFoldDB" id="K0SY41"/>
<accession>K0SY41</accession>
<gene>
    <name evidence="2" type="ORF">THAOC_07227</name>
</gene>
<evidence type="ECO:0000313" key="3">
    <source>
        <dbReference type="Proteomes" id="UP000266841"/>
    </source>
</evidence>
<comment type="caution">
    <text evidence="2">The sequence shown here is derived from an EMBL/GenBank/DDBJ whole genome shotgun (WGS) entry which is preliminary data.</text>
</comment>